<dbReference type="Gene3D" id="3.30.565.10">
    <property type="entry name" value="Histidine kinase-like ATPase, C-terminal domain"/>
    <property type="match status" value="1"/>
</dbReference>
<dbReference type="GO" id="GO:0000155">
    <property type="term" value="F:phosphorelay sensor kinase activity"/>
    <property type="evidence" value="ECO:0007669"/>
    <property type="project" value="InterPro"/>
</dbReference>
<dbReference type="InterPro" id="IPR003661">
    <property type="entry name" value="HisK_dim/P_dom"/>
</dbReference>
<dbReference type="EC" id="2.7.13.3" evidence="3"/>
<dbReference type="InterPro" id="IPR004358">
    <property type="entry name" value="Sig_transdc_His_kin-like_C"/>
</dbReference>
<dbReference type="Gene3D" id="3.30.450.20">
    <property type="entry name" value="PAS domain"/>
    <property type="match status" value="1"/>
</dbReference>
<keyword evidence="7" id="KW-0808">Transferase</keyword>
<evidence type="ECO:0000259" key="13">
    <source>
        <dbReference type="PROSITE" id="PS50109"/>
    </source>
</evidence>
<dbReference type="CDD" id="cd00082">
    <property type="entry name" value="HisKA"/>
    <property type="match status" value="1"/>
</dbReference>
<dbReference type="SUPFAM" id="SSF47384">
    <property type="entry name" value="Homodimeric domain of signal transducing histidine kinase"/>
    <property type="match status" value="1"/>
</dbReference>
<dbReference type="Proteomes" id="UP000185860">
    <property type="component" value="Unassembled WGS sequence"/>
</dbReference>
<dbReference type="InterPro" id="IPR036097">
    <property type="entry name" value="HisK_dim/P_sf"/>
</dbReference>
<dbReference type="Pfam" id="PF02518">
    <property type="entry name" value="HATPase_c"/>
    <property type="match status" value="1"/>
</dbReference>
<evidence type="ECO:0000313" key="15">
    <source>
        <dbReference type="Proteomes" id="UP000185860"/>
    </source>
</evidence>
<evidence type="ECO:0000313" key="14">
    <source>
        <dbReference type="EMBL" id="OKH32744.1"/>
    </source>
</evidence>
<comment type="subcellular location">
    <subcellularLocation>
        <location evidence="2">Cell membrane</location>
        <topology evidence="2">Multi-pass membrane protein</topology>
    </subcellularLocation>
</comment>
<keyword evidence="6 12" id="KW-0812">Transmembrane</keyword>
<dbReference type="CDD" id="cd12914">
    <property type="entry name" value="PDC1_DGC_like"/>
    <property type="match status" value="1"/>
</dbReference>
<proteinExistence type="predicted"/>
<dbReference type="PROSITE" id="PS50109">
    <property type="entry name" value="HIS_KIN"/>
    <property type="match status" value="1"/>
</dbReference>
<dbReference type="InterPro" id="IPR033479">
    <property type="entry name" value="dCache_1"/>
</dbReference>
<keyword evidence="11" id="KW-0175">Coiled coil</keyword>
<dbReference type="SMART" id="SM00387">
    <property type="entry name" value="HATPase_c"/>
    <property type="match status" value="1"/>
</dbReference>
<keyword evidence="7" id="KW-0418">Kinase</keyword>
<evidence type="ECO:0000256" key="11">
    <source>
        <dbReference type="SAM" id="Coils"/>
    </source>
</evidence>
<name>A0A1U7I8E4_9CYAN</name>
<keyword evidence="5" id="KW-0597">Phosphoprotein</keyword>
<dbReference type="Pfam" id="PF02743">
    <property type="entry name" value="dCache_1"/>
    <property type="match status" value="1"/>
</dbReference>
<dbReference type="AlphaFoldDB" id="A0A1U7I8E4"/>
<evidence type="ECO:0000256" key="10">
    <source>
        <dbReference type="ARBA" id="ARBA00023136"/>
    </source>
</evidence>
<dbReference type="InterPro" id="IPR036890">
    <property type="entry name" value="HATPase_C_sf"/>
</dbReference>
<dbReference type="InterPro" id="IPR003594">
    <property type="entry name" value="HATPase_dom"/>
</dbReference>
<evidence type="ECO:0000256" key="7">
    <source>
        <dbReference type="ARBA" id="ARBA00022777"/>
    </source>
</evidence>
<dbReference type="PANTHER" id="PTHR43065">
    <property type="entry name" value="SENSOR HISTIDINE KINASE"/>
    <property type="match status" value="1"/>
</dbReference>
<dbReference type="GO" id="GO:0005886">
    <property type="term" value="C:plasma membrane"/>
    <property type="evidence" value="ECO:0007669"/>
    <property type="project" value="UniProtKB-SubCell"/>
</dbReference>
<dbReference type="SUPFAM" id="SSF55874">
    <property type="entry name" value="ATPase domain of HSP90 chaperone/DNA topoisomerase II/histidine kinase"/>
    <property type="match status" value="1"/>
</dbReference>
<evidence type="ECO:0000256" key="9">
    <source>
        <dbReference type="ARBA" id="ARBA00023012"/>
    </source>
</evidence>
<keyword evidence="4" id="KW-1003">Cell membrane</keyword>
<keyword evidence="8 12" id="KW-1133">Transmembrane helix</keyword>
<reference evidence="14 15" key="1">
    <citation type="submission" date="2016-11" db="EMBL/GenBank/DDBJ databases">
        <title>Draft Genome Sequences of Nine Cyanobacterial Strains from Diverse Habitats.</title>
        <authorList>
            <person name="Zhu T."/>
            <person name="Hou S."/>
            <person name="Lu X."/>
            <person name="Hess W.R."/>
        </authorList>
    </citation>
    <scope>NUCLEOTIDE SEQUENCE [LARGE SCALE GENOMIC DNA]</scope>
    <source>
        <strain evidence="14 15">IAM M-71</strain>
    </source>
</reference>
<keyword evidence="10 12" id="KW-0472">Membrane</keyword>
<feature type="transmembrane region" description="Helical" evidence="12">
    <location>
        <begin position="22"/>
        <end position="42"/>
    </location>
</feature>
<accession>A0A1U7I8E4</accession>
<dbReference type="PANTHER" id="PTHR43065:SF50">
    <property type="entry name" value="HISTIDINE KINASE"/>
    <property type="match status" value="1"/>
</dbReference>
<dbReference type="EMBL" id="MRCE01000036">
    <property type="protein sequence ID" value="OKH32744.1"/>
    <property type="molecule type" value="Genomic_DNA"/>
</dbReference>
<dbReference type="InterPro" id="IPR005467">
    <property type="entry name" value="His_kinase_dom"/>
</dbReference>
<dbReference type="STRING" id="454136.NIES2119_25300"/>
<evidence type="ECO:0000256" key="6">
    <source>
        <dbReference type="ARBA" id="ARBA00022692"/>
    </source>
</evidence>
<organism evidence="14 15">
    <name type="scientific">[Phormidium ambiguum] IAM M-71</name>
    <dbReference type="NCBI Taxonomy" id="454136"/>
    <lineage>
        <taxon>Bacteria</taxon>
        <taxon>Bacillati</taxon>
        <taxon>Cyanobacteriota</taxon>
        <taxon>Cyanophyceae</taxon>
        <taxon>Oscillatoriophycideae</taxon>
        <taxon>Aerosakkonematales</taxon>
        <taxon>Aerosakkonemataceae</taxon>
        <taxon>Floridanema</taxon>
    </lineage>
</organism>
<dbReference type="Gene3D" id="1.10.287.130">
    <property type="match status" value="1"/>
</dbReference>
<comment type="catalytic activity">
    <reaction evidence="1">
        <text>ATP + protein L-histidine = ADP + protein N-phospho-L-histidine.</text>
        <dbReference type="EC" id="2.7.13.3"/>
    </reaction>
</comment>
<evidence type="ECO:0000256" key="8">
    <source>
        <dbReference type="ARBA" id="ARBA00022989"/>
    </source>
</evidence>
<dbReference type="PRINTS" id="PR00344">
    <property type="entry name" value="BCTRLSENSOR"/>
</dbReference>
<comment type="caution">
    <text evidence="14">The sequence shown here is derived from an EMBL/GenBank/DDBJ whole genome shotgun (WGS) entry which is preliminary data.</text>
</comment>
<evidence type="ECO:0000256" key="3">
    <source>
        <dbReference type="ARBA" id="ARBA00012438"/>
    </source>
</evidence>
<feature type="coiled-coil region" evidence="11">
    <location>
        <begin position="322"/>
        <end position="353"/>
    </location>
</feature>
<feature type="domain" description="Histidine kinase" evidence="13">
    <location>
        <begin position="372"/>
        <end position="628"/>
    </location>
</feature>
<evidence type="ECO:0000256" key="5">
    <source>
        <dbReference type="ARBA" id="ARBA00022553"/>
    </source>
</evidence>
<evidence type="ECO:0000256" key="1">
    <source>
        <dbReference type="ARBA" id="ARBA00000085"/>
    </source>
</evidence>
<keyword evidence="9" id="KW-0902">Two-component regulatory system</keyword>
<protein>
    <recommendedName>
        <fullName evidence="3">histidine kinase</fullName>
        <ecNumber evidence="3">2.7.13.3</ecNumber>
    </recommendedName>
</protein>
<evidence type="ECO:0000256" key="4">
    <source>
        <dbReference type="ARBA" id="ARBA00022475"/>
    </source>
</evidence>
<dbReference type="CDD" id="cd12912">
    <property type="entry name" value="PDC2_MCP_like"/>
    <property type="match status" value="1"/>
</dbReference>
<evidence type="ECO:0000256" key="2">
    <source>
        <dbReference type="ARBA" id="ARBA00004651"/>
    </source>
</evidence>
<evidence type="ECO:0000256" key="12">
    <source>
        <dbReference type="SAM" id="Phobius"/>
    </source>
</evidence>
<feature type="transmembrane region" description="Helical" evidence="12">
    <location>
        <begin position="296"/>
        <end position="317"/>
    </location>
</feature>
<gene>
    <name evidence="14" type="ORF">NIES2119_25300</name>
</gene>
<sequence length="628" mass="71133">MFSSLLLMSCFAEEKVVSYKRSLLMRLLIATITLLASCGAYYSYQLVRNAMLDTLKKNAFLEVQQGQESLDHWLSAQKIHVQTLANTTLVKSMDWASTEPYLKSEVLRFSDVYGFAIARPDGWRNAIGATPTSIADRPFFQKAMTGLTNVSDPALSRINQTPTIAIISPIRRNFDIDSKPIGTIYSQVRLERINQVVSNLQYGQGSYAFVIDSQGRLMSHPNYKFTKNSAPWQAQQLGIQKLVTVQERMQKKQEGMELLEIGKELQYVAYLPLREVDWSVGLVIPRENIESQLRSLDIIALVIAAMAVTMLAILWRVQAFEQRQLKKSNELLEQRVEKRTAELAKTMEQLKQSQLRMIQNEKMSSLGGLVAGVAHEINNPVNFIHGNITHLTEYIEGLLSLLNLYQKYYPQPAAEIDEYATDLDIEFILEDLPKMLTSMRFGTDRIKQIVLSLRNFSRLDESEVKPVDLHEGIDNTLLILQHRLKATPHLSAVQIIKEYGELPLVNCYASQLNQVFMNILSNALDALEEQRIIRDSSLNETLSTIRITTHTINKDSVQIAIADNGLGMSPEVQQRIFDPFFTTKPIGKGTGMGMSISYQIVTERHHGKIYCVSQPGKGTEFFIEIPIH</sequence>